<dbReference type="FunFam" id="1.10.8.50:FF:000003">
    <property type="entry name" value="Formamidopyrimidine-DNA glycosylase"/>
    <property type="match status" value="1"/>
</dbReference>
<keyword evidence="20" id="KW-1185">Reference proteome</keyword>
<dbReference type="SUPFAM" id="SSF57716">
    <property type="entry name" value="Glucocorticoid receptor-like (DNA-binding domain)"/>
    <property type="match status" value="1"/>
</dbReference>
<dbReference type="Pfam" id="PF01149">
    <property type="entry name" value="Fapy_DNA_glyco"/>
    <property type="match status" value="1"/>
</dbReference>
<dbReference type="CDD" id="cd08966">
    <property type="entry name" value="EcFpg-like_N"/>
    <property type="match status" value="1"/>
</dbReference>
<keyword evidence="7 16" id="KW-0863">Zinc-finger</keyword>
<evidence type="ECO:0000256" key="13">
    <source>
        <dbReference type="ARBA" id="ARBA00023268"/>
    </source>
</evidence>
<keyword evidence="5" id="KW-0479">Metal-binding</keyword>
<dbReference type="SUPFAM" id="SSF81624">
    <property type="entry name" value="N-terminal domain of MutM-like DNA repair proteins"/>
    <property type="match status" value="1"/>
</dbReference>
<dbReference type="PANTHER" id="PTHR22993:SF9">
    <property type="entry name" value="FORMAMIDOPYRIMIDINE-DNA GLYCOSYLASE"/>
    <property type="match status" value="1"/>
</dbReference>
<dbReference type="GO" id="GO:0003684">
    <property type="term" value="F:damaged DNA binding"/>
    <property type="evidence" value="ECO:0007669"/>
    <property type="project" value="InterPro"/>
</dbReference>
<dbReference type="SMART" id="SM00898">
    <property type="entry name" value="Fapy_DNA_glyco"/>
    <property type="match status" value="1"/>
</dbReference>
<dbReference type="RefSeq" id="WP_194563185.1">
    <property type="nucleotide sequence ID" value="NZ_JADKPV010000005.1"/>
</dbReference>
<dbReference type="InterPro" id="IPR000214">
    <property type="entry name" value="Znf_DNA_glyclase/AP_lyase"/>
</dbReference>
<dbReference type="InterPro" id="IPR015886">
    <property type="entry name" value="H2TH_FPG"/>
</dbReference>
<name>A0A8J7G3Q7_9BACL</name>
<organism evidence="19 20">
    <name type="scientific">Savagea serpentis</name>
    <dbReference type="NCBI Taxonomy" id="2785297"/>
    <lineage>
        <taxon>Bacteria</taxon>
        <taxon>Bacillati</taxon>
        <taxon>Bacillota</taxon>
        <taxon>Bacilli</taxon>
        <taxon>Bacillales</taxon>
        <taxon>Caryophanaceae</taxon>
        <taxon>Savagea</taxon>
    </lineage>
</organism>
<evidence type="ECO:0000313" key="19">
    <source>
        <dbReference type="EMBL" id="MBF4501700.1"/>
    </source>
</evidence>
<reference evidence="19" key="1">
    <citation type="submission" date="2020-11" db="EMBL/GenBank/DDBJ databases">
        <title>Multidrug resistant novel bacterium Savagea serpentis sp. nov., isolated from the scats of a vine snake (Ahaetulla nasuta).</title>
        <authorList>
            <person name="Venkata Ramana V."/>
            <person name="Vikas Patil S."/>
            <person name="Yogita Lugani V."/>
        </authorList>
    </citation>
    <scope>NUCLEOTIDE SEQUENCE</scope>
    <source>
        <strain evidence="19">SN6</strain>
    </source>
</reference>
<dbReference type="PROSITE" id="PS51068">
    <property type="entry name" value="FPG_CAT"/>
    <property type="match status" value="1"/>
</dbReference>
<dbReference type="NCBIfam" id="TIGR00577">
    <property type="entry name" value="fpg"/>
    <property type="match status" value="1"/>
</dbReference>
<gene>
    <name evidence="19" type="primary">mutM</name>
    <name evidence="19" type="ORF">IRY55_10020</name>
</gene>
<keyword evidence="14 19" id="KW-0326">Glycosidase</keyword>
<dbReference type="InterPro" id="IPR010979">
    <property type="entry name" value="Ribosomal_uS13-like_H2TH"/>
</dbReference>
<dbReference type="InterPro" id="IPR020629">
    <property type="entry name" value="FPG_Glyclase"/>
</dbReference>
<evidence type="ECO:0000256" key="16">
    <source>
        <dbReference type="PROSITE-ProRule" id="PRU00391"/>
    </source>
</evidence>
<proteinExistence type="inferred from homology"/>
<dbReference type="Proteomes" id="UP000622653">
    <property type="component" value="Unassembled WGS sequence"/>
</dbReference>
<evidence type="ECO:0000256" key="1">
    <source>
        <dbReference type="ARBA" id="ARBA00001668"/>
    </source>
</evidence>
<keyword evidence="13" id="KW-0511">Multifunctional enzyme</keyword>
<protein>
    <submittedName>
        <fullName evidence="19">Bifunctional DNA-formamidopyrimidine glycosylase/DNA-(Apurinic or apyrimidinic site) lyase</fullName>
        <ecNumber evidence="19">3.2.2.23</ecNumber>
        <ecNumber evidence="19">4.2.99.18</ecNumber>
    </submittedName>
</protein>
<comment type="cofactor">
    <cofactor evidence="2">
        <name>Zn(2+)</name>
        <dbReference type="ChEBI" id="CHEBI:29105"/>
    </cofactor>
</comment>
<evidence type="ECO:0000256" key="8">
    <source>
        <dbReference type="ARBA" id="ARBA00022801"/>
    </source>
</evidence>
<evidence type="ECO:0000256" key="11">
    <source>
        <dbReference type="ARBA" id="ARBA00023204"/>
    </source>
</evidence>
<evidence type="ECO:0000256" key="6">
    <source>
        <dbReference type="ARBA" id="ARBA00022763"/>
    </source>
</evidence>
<dbReference type="SUPFAM" id="SSF46946">
    <property type="entry name" value="S13-like H2TH domain"/>
    <property type="match status" value="1"/>
</dbReference>
<evidence type="ECO:0000256" key="9">
    <source>
        <dbReference type="ARBA" id="ARBA00022833"/>
    </source>
</evidence>
<keyword evidence="6" id="KW-0227">DNA damage</keyword>
<dbReference type="InterPro" id="IPR012319">
    <property type="entry name" value="FPG_cat"/>
</dbReference>
<keyword evidence="12 19" id="KW-0456">Lyase</keyword>
<comment type="similarity">
    <text evidence="3">Belongs to the FPG family.</text>
</comment>
<comment type="subunit">
    <text evidence="4">Monomer.</text>
</comment>
<dbReference type="InterPro" id="IPR035937">
    <property type="entry name" value="FPG_N"/>
</dbReference>
<feature type="domain" description="Formamidopyrimidine-DNA glycosylase catalytic" evidence="18">
    <location>
        <begin position="2"/>
        <end position="133"/>
    </location>
</feature>
<sequence length="290" mass="33203">MPELPEVELVVRDLVKELNHERIERVEISDVVIASKLEGKEAIVKTLDVPTFIREMEGMQIESITRRSKYIYMTLTKNGETYLLASHLGMTGAWFVGNSLDDVTEEKFRRHIHAVFALDDGRLLIYSDIRRFGELRLLKEEADYPPLLQMAPEPFDEGAEDYFIARVSEPKWLEKPIKQAIMDGTVISGCGNIYATEALFKQKIHPKRACRRISEQRKRALFQEIVAILNESIERGGSSISDYRNVNGESGTMQNVHQMYNKKVCPECGSATKQIQIQNRTSTYCPQCQK</sequence>
<dbReference type="GO" id="GO:0034039">
    <property type="term" value="F:8-oxo-7,8-dihydroguanine DNA N-glycosylase activity"/>
    <property type="evidence" value="ECO:0007669"/>
    <property type="project" value="TreeGrafter"/>
</dbReference>
<evidence type="ECO:0000256" key="12">
    <source>
        <dbReference type="ARBA" id="ARBA00023239"/>
    </source>
</evidence>
<keyword evidence="10" id="KW-0238">DNA-binding</keyword>
<keyword evidence="11" id="KW-0234">DNA repair</keyword>
<feature type="domain" description="FPG-type" evidence="17">
    <location>
        <begin position="258"/>
        <end position="290"/>
    </location>
</feature>
<comment type="catalytic activity">
    <reaction evidence="1">
        <text>Hydrolysis of DNA containing ring-opened 7-methylguanine residues, releasing 2,6-diamino-4-hydroxy-5-(N-methyl)formamidopyrimidine.</text>
        <dbReference type="EC" id="3.2.2.23"/>
    </reaction>
</comment>
<evidence type="ECO:0000256" key="5">
    <source>
        <dbReference type="ARBA" id="ARBA00022723"/>
    </source>
</evidence>
<dbReference type="GO" id="GO:0008270">
    <property type="term" value="F:zinc ion binding"/>
    <property type="evidence" value="ECO:0007669"/>
    <property type="project" value="UniProtKB-KW"/>
</dbReference>
<dbReference type="GO" id="GO:0006284">
    <property type="term" value="P:base-excision repair"/>
    <property type="evidence" value="ECO:0007669"/>
    <property type="project" value="InterPro"/>
</dbReference>
<dbReference type="AlphaFoldDB" id="A0A8J7G3Q7"/>
<keyword evidence="8 19" id="KW-0378">Hydrolase</keyword>
<evidence type="ECO:0000256" key="3">
    <source>
        <dbReference type="ARBA" id="ARBA00009409"/>
    </source>
</evidence>
<dbReference type="Gene3D" id="1.10.8.50">
    <property type="match status" value="1"/>
</dbReference>
<evidence type="ECO:0000259" key="18">
    <source>
        <dbReference type="PROSITE" id="PS51068"/>
    </source>
</evidence>
<evidence type="ECO:0000256" key="14">
    <source>
        <dbReference type="ARBA" id="ARBA00023295"/>
    </source>
</evidence>
<dbReference type="EMBL" id="JADKPV010000005">
    <property type="protein sequence ID" value="MBF4501700.1"/>
    <property type="molecule type" value="Genomic_DNA"/>
</dbReference>
<dbReference type="PANTHER" id="PTHR22993">
    <property type="entry name" value="FORMAMIDOPYRIMIDINE-DNA GLYCOSYLASE"/>
    <property type="match status" value="1"/>
</dbReference>
<dbReference type="EC" id="4.2.99.18" evidence="19"/>
<accession>A0A8J7G3Q7</accession>
<dbReference type="Gene3D" id="3.20.190.10">
    <property type="entry name" value="MutM-like, N-terminal"/>
    <property type="match status" value="1"/>
</dbReference>
<evidence type="ECO:0000256" key="15">
    <source>
        <dbReference type="ARBA" id="ARBA00044632"/>
    </source>
</evidence>
<evidence type="ECO:0000259" key="17">
    <source>
        <dbReference type="PROSITE" id="PS51066"/>
    </source>
</evidence>
<dbReference type="NCBIfam" id="NF002211">
    <property type="entry name" value="PRK01103.1"/>
    <property type="match status" value="1"/>
</dbReference>
<evidence type="ECO:0000313" key="20">
    <source>
        <dbReference type="Proteomes" id="UP000622653"/>
    </source>
</evidence>
<dbReference type="GO" id="GO:0003690">
    <property type="term" value="F:double-stranded DNA binding"/>
    <property type="evidence" value="ECO:0007669"/>
    <property type="project" value="UniProtKB-ARBA"/>
</dbReference>
<evidence type="ECO:0000256" key="4">
    <source>
        <dbReference type="ARBA" id="ARBA00011245"/>
    </source>
</evidence>
<comment type="caution">
    <text evidence="19">The sequence shown here is derived from an EMBL/GenBank/DDBJ whole genome shotgun (WGS) entry which is preliminary data.</text>
</comment>
<comment type="catalytic activity">
    <reaction evidence="15">
        <text>2'-deoxyribonucleotide-(2'-deoxyribose 5'-phosphate)-2'-deoxyribonucleotide-DNA = a 3'-end 2'-deoxyribonucleotide-(2,3-dehydro-2,3-deoxyribose 5'-phosphate)-DNA + a 5'-end 5'-phospho-2'-deoxyribonucleoside-DNA + H(+)</text>
        <dbReference type="Rhea" id="RHEA:66592"/>
        <dbReference type="Rhea" id="RHEA-COMP:13180"/>
        <dbReference type="Rhea" id="RHEA-COMP:16897"/>
        <dbReference type="Rhea" id="RHEA-COMP:17067"/>
        <dbReference type="ChEBI" id="CHEBI:15378"/>
        <dbReference type="ChEBI" id="CHEBI:136412"/>
        <dbReference type="ChEBI" id="CHEBI:157695"/>
        <dbReference type="ChEBI" id="CHEBI:167181"/>
        <dbReference type="EC" id="4.2.99.18"/>
    </reaction>
</comment>
<dbReference type="Pfam" id="PF06831">
    <property type="entry name" value="H2TH"/>
    <property type="match status" value="1"/>
</dbReference>
<evidence type="ECO:0000256" key="10">
    <source>
        <dbReference type="ARBA" id="ARBA00023125"/>
    </source>
</evidence>
<dbReference type="SMART" id="SM01232">
    <property type="entry name" value="H2TH"/>
    <property type="match status" value="1"/>
</dbReference>
<keyword evidence="9" id="KW-0862">Zinc</keyword>
<dbReference type="EC" id="3.2.2.23" evidence="19"/>
<dbReference type="GO" id="GO:0140078">
    <property type="term" value="F:class I DNA-(apurinic or apyrimidinic site) endonuclease activity"/>
    <property type="evidence" value="ECO:0007669"/>
    <property type="project" value="UniProtKB-EC"/>
</dbReference>
<evidence type="ECO:0000256" key="2">
    <source>
        <dbReference type="ARBA" id="ARBA00001947"/>
    </source>
</evidence>
<evidence type="ECO:0000256" key="7">
    <source>
        <dbReference type="ARBA" id="ARBA00022771"/>
    </source>
</evidence>
<dbReference type="PROSITE" id="PS51066">
    <property type="entry name" value="ZF_FPG_2"/>
    <property type="match status" value="1"/>
</dbReference>